<sequence>MAPAGVEWALAVANRKFIIHPDDEVNRELTWLTVSRDLPGWKVSLQGLFRTAEVTLDEAE</sequence>
<evidence type="ECO:0000313" key="1">
    <source>
        <dbReference type="EMBL" id="CAB4744637.1"/>
    </source>
</evidence>
<protein>
    <submittedName>
        <fullName evidence="1">Unannotated protein</fullName>
    </submittedName>
</protein>
<proteinExistence type="predicted"/>
<name>A0A6J6TD44_9ZZZZ</name>
<dbReference type="EMBL" id="CAEZYQ010000011">
    <property type="protein sequence ID" value="CAB4744637.1"/>
    <property type="molecule type" value="Genomic_DNA"/>
</dbReference>
<accession>A0A6J6TD44</accession>
<reference evidence="1" key="1">
    <citation type="submission" date="2020-05" db="EMBL/GenBank/DDBJ databases">
        <authorList>
            <person name="Chiriac C."/>
            <person name="Salcher M."/>
            <person name="Ghai R."/>
            <person name="Kavagutti S V."/>
        </authorList>
    </citation>
    <scope>NUCLEOTIDE SEQUENCE</scope>
</reference>
<organism evidence="1">
    <name type="scientific">freshwater metagenome</name>
    <dbReference type="NCBI Taxonomy" id="449393"/>
    <lineage>
        <taxon>unclassified sequences</taxon>
        <taxon>metagenomes</taxon>
        <taxon>ecological metagenomes</taxon>
    </lineage>
</organism>
<gene>
    <name evidence="1" type="ORF">UFOPK2761_01571</name>
</gene>
<dbReference type="AlphaFoldDB" id="A0A6J6TD44"/>